<protein>
    <recommendedName>
        <fullName evidence="3">DNA polymerase III subunit alpha</fullName>
        <ecNumber evidence="2">2.7.7.7</ecNumber>
    </recommendedName>
</protein>
<dbReference type="GO" id="GO:0008408">
    <property type="term" value="F:3'-5' exonuclease activity"/>
    <property type="evidence" value="ECO:0007669"/>
    <property type="project" value="InterPro"/>
</dbReference>
<dbReference type="NCBIfam" id="TIGR01445">
    <property type="entry name" value="intein_Nterm"/>
    <property type="match status" value="1"/>
</dbReference>
<dbReference type="InterPro" id="IPR003586">
    <property type="entry name" value="Hint_dom_C"/>
</dbReference>
<dbReference type="InterPro" id="IPR041931">
    <property type="entry name" value="DNA_pol3_alpha_thumb_dom"/>
</dbReference>
<evidence type="ECO:0000256" key="3">
    <source>
        <dbReference type="ARBA" id="ARBA00019114"/>
    </source>
</evidence>
<keyword evidence="14" id="KW-1185">Reference proteome</keyword>
<evidence type="ECO:0000256" key="1">
    <source>
        <dbReference type="ARBA" id="ARBA00004496"/>
    </source>
</evidence>
<organism evidence="13 14">
    <name type="scientific">Allochromatium warmingii</name>
    <name type="common">Chromatium warmingii</name>
    <dbReference type="NCBI Taxonomy" id="61595"/>
    <lineage>
        <taxon>Bacteria</taxon>
        <taxon>Pseudomonadati</taxon>
        <taxon>Pseudomonadota</taxon>
        <taxon>Gammaproteobacteria</taxon>
        <taxon>Chromatiales</taxon>
        <taxon>Chromatiaceae</taxon>
        <taxon>Allochromatium</taxon>
    </lineage>
</organism>
<gene>
    <name evidence="13" type="ORF">SAMN05421644_10379</name>
</gene>
<dbReference type="EC" id="2.7.7.7" evidence="2"/>
<feature type="domain" description="Hint" evidence="11">
    <location>
        <begin position="709"/>
        <end position="811"/>
    </location>
</feature>
<dbReference type="Gene3D" id="3.20.20.140">
    <property type="entry name" value="Metal-dependent hydrolases"/>
    <property type="match status" value="1"/>
</dbReference>
<dbReference type="InterPro" id="IPR016195">
    <property type="entry name" value="Pol/histidinol_Pase-like"/>
</dbReference>
<dbReference type="InterPro" id="IPR004365">
    <property type="entry name" value="NA-bd_OB_tRNA"/>
</dbReference>
<evidence type="ECO:0000256" key="9">
    <source>
        <dbReference type="ARBA" id="ARBA00049244"/>
    </source>
</evidence>
<name>A0A1H3BLY5_ALLWA</name>
<dbReference type="Pfam" id="PF01336">
    <property type="entry name" value="tRNA_anti-codon"/>
    <property type="match status" value="1"/>
</dbReference>
<dbReference type="GO" id="GO:0005737">
    <property type="term" value="C:cytoplasm"/>
    <property type="evidence" value="ECO:0007669"/>
    <property type="project" value="UniProtKB-SubCell"/>
</dbReference>
<evidence type="ECO:0000259" key="12">
    <source>
        <dbReference type="SMART" id="SM00481"/>
    </source>
</evidence>
<dbReference type="Pfam" id="PF14890">
    <property type="entry name" value="Intein_splicing"/>
    <property type="match status" value="1"/>
</dbReference>
<dbReference type="InterPro" id="IPR004013">
    <property type="entry name" value="PHP_dom"/>
</dbReference>
<dbReference type="InterPro" id="IPR030934">
    <property type="entry name" value="Intein_C"/>
</dbReference>
<dbReference type="Gene3D" id="2.170.16.10">
    <property type="entry name" value="Hedgehog/Intein (Hint) domain"/>
    <property type="match status" value="2"/>
</dbReference>
<dbReference type="EMBL" id="FNOW01000003">
    <property type="protein sequence ID" value="SDX42897.1"/>
    <property type="molecule type" value="Genomic_DNA"/>
</dbReference>
<keyword evidence="7" id="KW-0235">DNA replication</keyword>
<dbReference type="PANTHER" id="PTHR32294">
    <property type="entry name" value="DNA POLYMERASE III SUBUNIT ALPHA"/>
    <property type="match status" value="1"/>
</dbReference>
<evidence type="ECO:0000259" key="11">
    <source>
        <dbReference type="SMART" id="SM00306"/>
    </source>
</evidence>
<dbReference type="InterPro" id="IPR003587">
    <property type="entry name" value="Hint_dom_N"/>
</dbReference>
<dbReference type="SMART" id="SM00306">
    <property type="entry name" value="HintN"/>
    <property type="match status" value="1"/>
</dbReference>
<dbReference type="InterPro" id="IPR036844">
    <property type="entry name" value="Hint_dom_sf"/>
</dbReference>
<accession>A0A1H3BLY5</accession>
<dbReference type="STRING" id="61595.SAMN05421644_10379"/>
<dbReference type="GO" id="GO:0006260">
    <property type="term" value="P:DNA replication"/>
    <property type="evidence" value="ECO:0007669"/>
    <property type="project" value="UniProtKB-KW"/>
</dbReference>
<evidence type="ECO:0000313" key="14">
    <source>
        <dbReference type="Proteomes" id="UP000198672"/>
    </source>
</evidence>
<dbReference type="InterPro" id="IPR040982">
    <property type="entry name" value="DNA_pol3_finger"/>
</dbReference>
<dbReference type="GO" id="GO:0003676">
    <property type="term" value="F:nucleic acid binding"/>
    <property type="evidence" value="ECO:0007669"/>
    <property type="project" value="InterPro"/>
</dbReference>
<keyword evidence="5" id="KW-0808">Transferase</keyword>
<evidence type="ECO:0000256" key="5">
    <source>
        <dbReference type="ARBA" id="ARBA00022679"/>
    </source>
</evidence>
<dbReference type="InterPro" id="IPR049821">
    <property type="entry name" value="PolIIIA_DnaE1_PHP"/>
</dbReference>
<dbReference type="InterPro" id="IPR011708">
    <property type="entry name" value="DNA_pol3_alpha_NTPase_dom"/>
</dbReference>
<dbReference type="GO" id="GO:0016539">
    <property type="term" value="P:intein-mediated protein splicing"/>
    <property type="evidence" value="ECO:0007669"/>
    <property type="project" value="InterPro"/>
</dbReference>
<comment type="subcellular location">
    <subcellularLocation>
        <location evidence="1">Cytoplasm</location>
    </subcellularLocation>
</comment>
<evidence type="ECO:0000256" key="4">
    <source>
        <dbReference type="ARBA" id="ARBA00022490"/>
    </source>
</evidence>
<dbReference type="GO" id="GO:0003887">
    <property type="term" value="F:DNA-directed DNA polymerase activity"/>
    <property type="evidence" value="ECO:0007669"/>
    <property type="project" value="UniProtKB-KW"/>
</dbReference>
<dbReference type="SMART" id="SM00305">
    <property type="entry name" value="HintC"/>
    <property type="match status" value="1"/>
</dbReference>
<dbReference type="CDD" id="cd07433">
    <property type="entry name" value="PHP_PolIIIA_DnaE1"/>
    <property type="match status" value="1"/>
</dbReference>
<dbReference type="Gene3D" id="1.10.10.1600">
    <property type="entry name" value="Bacterial DNA polymerase III alpha subunit, thumb domain"/>
    <property type="match status" value="1"/>
</dbReference>
<proteinExistence type="predicted"/>
<dbReference type="SUPFAM" id="SSF51294">
    <property type="entry name" value="Hedgehog/intein (Hint) domain"/>
    <property type="match status" value="2"/>
</dbReference>
<dbReference type="PROSITE" id="PS50818">
    <property type="entry name" value="INTEIN_C_TER"/>
    <property type="match status" value="1"/>
</dbReference>
<evidence type="ECO:0000256" key="2">
    <source>
        <dbReference type="ARBA" id="ARBA00012417"/>
    </source>
</evidence>
<feature type="domain" description="Hint" evidence="10">
    <location>
        <begin position="827"/>
        <end position="872"/>
    </location>
</feature>
<dbReference type="Pfam" id="PF02811">
    <property type="entry name" value="PHP"/>
    <property type="match status" value="1"/>
</dbReference>
<dbReference type="CDD" id="cd04485">
    <property type="entry name" value="DnaE_OBF"/>
    <property type="match status" value="1"/>
</dbReference>
<dbReference type="InterPro" id="IPR004805">
    <property type="entry name" value="DnaE2/DnaE/PolC"/>
</dbReference>
<dbReference type="PANTHER" id="PTHR32294:SF0">
    <property type="entry name" value="DNA POLYMERASE III SUBUNIT ALPHA"/>
    <property type="match status" value="1"/>
</dbReference>
<dbReference type="InterPro" id="IPR048472">
    <property type="entry name" value="DNA_pol_IIIA_C"/>
</dbReference>
<evidence type="ECO:0000256" key="8">
    <source>
        <dbReference type="ARBA" id="ARBA00022932"/>
    </source>
</evidence>
<evidence type="ECO:0000313" key="13">
    <source>
        <dbReference type="EMBL" id="SDX42897.1"/>
    </source>
</evidence>
<keyword evidence="6" id="KW-0548">Nucleotidyltransferase</keyword>
<dbReference type="SUPFAM" id="SSF89550">
    <property type="entry name" value="PHP domain-like"/>
    <property type="match status" value="1"/>
</dbReference>
<dbReference type="Pfam" id="PF17657">
    <property type="entry name" value="DNA_pol3_finger"/>
    <property type="match status" value="1"/>
</dbReference>
<dbReference type="Pfam" id="PF07733">
    <property type="entry name" value="DNA_pol3_alpha"/>
    <property type="match status" value="1"/>
</dbReference>
<dbReference type="Pfam" id="PF14579">
    <property type="entry name" value="HHH_6"/>
    <property type="match status" value="1"/>
</dbReference>
<dbReference type="NCBIfam" id="NF004226">
    <property type="entry name" value="PRK05673.1"/>
    <property type="match status" value="1"/>
</dbReference>
<feature type="domain" description="Polymerase/histidinol phosphatase N-terminal" evidence="12">
    <location>
        <begin position="6"/>
        <end position="73"/>
    </location>
</feature>
<dbReference type="InterPro" id="IPR003141">
    <property type="entry name" value="Pol/His_phosphatase_N"/>
</dbReference>
<comment type="catalytic activity">
    <reaction evidence="9">
        <text>DNA(n) + a 2'-deoxyribonucleoside 5'-triphosphate = DNA(n+1) + diphosphate</text>
        <dbReference type="Rhea" id="RHEA:22508"/>
        <dbReference type="Rhea" id="RHEA-COMP:17339"/>
        <dbReference type="Rhea" id="RHEA-COMP:17340"/>
        <dbReference type="ChEBI" id="CHEBI:33019"/>
        <dbReference type="ChEBI" id="CHEBI:61560"/>
        <dbReference type="ChEBI" id="CHEBI:173112"/>
        <dbReference type="EC" id="2.7.7.7"/>
    </reaction>
</comment>
<dbReference type="Proteomes" id="UP000198672">
    <property type="component" value="Unassembled WGS sequence"/>
</dbReference>
<evidence type="ECO:0000259" key="10">
    <source>
        <dbReference type="SMART" id="SM00305"/>
    </source>
</evidence>
<dbReference type="InterPro" id="IPR006141">
    <property type="entry name" value="Intein_N"/>
</dbReference>
<keyword evidence="8 13" id="KW-0239">DNA-directed DNA polymerase</keyword>
<dbReference type="CDD" id="cd00081">
    <property type="entry name" value="Hint"/>
    <property type="match status" value="1"/>
</dbReference>
<dbReference type="FunFam" id="1.10.10.1600:FF:000001">
    <property type="entry name" value="DNA polymerase III subunit alpha"/>
    <property type="match status" value="1"/>
</dbReference>
<dbReference type="PROSITE" id="PS50817">
    <property type="entry name" value="INTEIN_N_TER"/>
    <property type="match status" value="1"/>
</dbReference>
<dbReference type="InterPro" id="IPR029460">
    <property type="entry name" value="DNAPol_HHH"/>
</dbReference>
<evidence type="ECO:0000256" key="6">
    <source>
        <dbReference type="ARBA" id="ARBA00022695"/>
    </source>
</evidence>
<dbReference type="NCBIfam" id="TIGR01443">
    <property type="entry name" value="intein_Cterm"/>
    <property type="match status" value="1"/>
</dbReference>
<dbReference type="SMART" id="SM00481">
    <property type="entry name" value="POLIIIAc"/>
    <property type="match status" value="1"/>
</dbReference>
<dbReference type="Pfam" id="PF20914">
    <property type="entry name" value="DNA_pol_IIIA_C"/>
    <property type="match status" value="1"/>
</dbReference>
<reference evidence="14" key="1">
    <citation type="submission" date="2016-10" db="EMBL/GenBank/DDBJ databases">
        <authorList>
            <person name="Varghese N."/>
            <person name="Submissions S."/>
        </authorList>
    </citation>
    <scope>NUCLEOTIDE SEQUENCE [LARGE SCALE GENOMIC DNA]</scope>
    <source>
        <strain evidence="14">DSM 173</strain>
    </source>
</reference>
<dbReference type="NCBIfam" id="TIGR00594">
    <property type="entry name" value="polc"/>
    <property type="match status" value="1"/>
</dbReference>
<dbReference type="RefSeq" id="WP_091331842.1">
    <property type="nucleotide sequence ID" value="NZ_FNOW01000003.1"/>
</dbReference>
<keyword evidence="4" id="KW-0963">Cytoplasm</keyword>
<sequence length="1510" mass="168597">MDATFVHLHLHSEYSLSDGLVRIKPLVKAVTVAGMPAVAVTDQSNLFALVRFYKAAVSAGVKPIAGADLWVRNPEDINQPHRIVLLAQNEPGYRNLTRLISRGFIEGQHRDAAQGVSQIEHDWLRDAHHGLIALSAGPRGDVAEALLKGRTELANQRLDAWLSIFADRYYLELIRSGRPQEGELIEASVDLAIRRGVPVVATNDVRFLAASDFEAHEARVCIHQGRTLDDARRPRDYSEEQYLRTPAEMAELFADLPEALANTVEIAKRCNLELKLGKNYLPSFPVPEGMTTDSFFAEQSRRGLAWRLERILDRTAPDYAERRRIYEERLTIELDVIIQMGFPGYFLIVADFIQWAKDNDIPVGPGRGSGAGSLVAYALKITDLDPIEHELLFERFLNPERVSMPDFDIDFCMEGRDRVIDYVAGKYGRDAVSQIITFGTMAAKAVVRDVGRVLGHPYGFVDKIAKMVPFELGMTLDKALKESEELKRAYEQDEEVRTLLDMARKLEGLTRNAGKHAGGVVIAPTVLTDFAPLYCEQGGVNLVTQYDKDDVEQVGLVKFDFLGLRTLTIIDWALKTINAQRAANGEPLLDIERIDPHDQVAFDLLKHCETTAVFQLESRGMKELIKKLQPDCFEEITALVALFRPGPLQSGMVDDFIERKHGRAEVAYPHPDLAPILKPTYGIILYQEQVMQIAQVLAGYSLGGADILRRCLAGSTEVIDAATGQHVTLAEIAATPDVWIGRDIFALNLQTQKIVRQPIAAVFHNGVQEVFEVITRTGRRIQATATHLFYTLMGWKPLGSFFEGETIALAVQLPIERAASLKSLAHKSDIFWDVIDSIRPLGRMEVFDLTIPEHHNFIANDFIAHNCMGKKKPEEMAKQRETFEQGALARGIDGQLSSHVFSLIEYFSGYGFNKTLASETQIATLNGTKKIVDCCSGDHVVSMELDGRLRVSTVIALHDHGQVPLWEVEFDDGVIEYCTLDHKWLTHHGQWPLWKILETGESIWGCSPNQSNVIFNACDALETQCLINHHVVLRRPVRATFVKLDQGYDLEVDHPEHNFLLASGLCCSNSHSAAYALVSYQTLWLKAHYPAAFMAAVLSADMDNTDKVVTLIDECRTLKLKVEPPAINRSDYHFTIADDQTILYGLGAVKGVGESAIEAMLEARRAGKPFRDLWDFCTRIDLQRVTRRVLESLIRAGALDELGPNRATLMAQLPLALKAAEQSRSTRAAGLVDLFGATEPSGPPAPDPQIACETQVDWDDDQRLEGEKETLGLYLTGHPIDRYADELKAMGGTRIARLLETDRELGRRDRRDREKRTVVGLVVSVRHGKTQRGRMGSIVLDDRSGRIEVTVFSELYDQVRSLLAADHILSVTGVLNFDEFRDAWSLRAESVRTFEDTRAGAADHVLLTLDLTDPAEYAHGLERVAELRAALLAYRDTARETSLPILLHYRCPHAVGELRFGTAWRVRPTDALFKQLRQVLGAECVRVAYERPIAAATIPEVSAPRLRVVS</sequence>
<dbReference type="Gene3D" id="1.10.150.870">
    <property type="match status" value="1"/>
</dbReference>
<evidence type="ECO:0000256" key="7">
    <source>
        <dbReference type="ARBA" id="ARBA00022705"/>
    </source>
</evidence>